<organism evidence="3 4">
    <name type="scientific">Entamoeba invadens IP1</name>
    <dbReference type="NCBI Taxonomy" id="370355"/>
    <lineage>
        <taxon>Eukaryota</taxon>
        <taxon>Amoebozoa</taxon>
        <taxon>Evosea</taxon>
        <taxon>Archamoebae</taxon>
        <taxon>Mastigamoebida</taxon>
        <taxon>Entamoebidae</taxon>
        <taxon>Entamoeba</taxon>
    </lineage>
</organism>
<gene>
    <name evidence="3" type="ORF">EIN_281790</name>
</gene>
<dbReference type="GO" id="GO:0005085">
    <property type="term" value="F:guanyl-nucleotide exchange factor activity"/>
    <property type="evidence" value="ECO:0007669"/>
    <property type="project" value="InterPro"/>
</dbReference>
<evidence type="ECO:0000259" key="2">
    <source>
        <dbReference type="PROSITE" id="PS50010"/>
    </source>
</evidence>
<reference evidence="3 4" key="1">
    <citation type="submission" date="2012-10" db="EMBL/GenBank/DDBJ databases">
        <authorList>
            <person name="Zafar N."/>
            <person name="Inman J."/>
            <person name="Hall N."/>
            <person name="Lorenzi H."/>
            <person name="Caler E."/>
        </authorList>
    </citation>
    <scope>NUCLEOTIDE SEQUENCE [LARGE SCALE GENOMIC DNA]</scope>
    <source>
        <strain evidence="3 4">IP1</strain>
    </source>
</reference>
<dbReference type="KEGG" id="eiv:EIN_281790"/>
<dbReference type="InterPro" id="IPR000219">
    <property type="entry name" value="DH_dom"/>
</dbReference>
<sequence>MFLFILLFLVIVFAQPDDSEVPGPSNPRPETPPPTVETPPLFGTFGTRFFKTLPRAPRTTSSTKTPPSPKKTPPPSPPSARGPLPPIPTGTIPRTPRSGTTLRRSKSLPRGGWGSRLFGSQSGPGVRHGETSPKRTGRQSPPTISWTGVQQHPVAPRQAEDPLLDIDTQNKFTELQTTEESFVLGLVELEEYMEKHPEIFKPKYITIVQFLINKHNNFLKKLILANTEKKVSLIITALEDFTLFMLEIEMKNTYVKFIGAINKWLKTLEKYNPFPRKNRELSIIGGLILLPMQRLPRYELLLLDLIKSPQLQGNVVVKRALDASKEMANYVNSKTKKMK</sequence>
<evidence type="ECO:0000313" key="3">
    <source>
        <dbReference type="EMBL" id="ELP85808.1"/>
    </source>
</evidence>
<keyword evidence="4" id="KW-1185">Reference proteome</keyword>
<feature type="compositionally biased region" description="Low complexity" evidence="1">
    <location>
        <begin position="89"/>
        <end position="101"/>
    </location>
</feature>
<protein>
    <recommendedName>
        <fullName evidence="2">DH domain-containing protein</fullName>
    </recommendedName>
</protein>
<dbReference type="EMBL" id="KB207030">
    <property type="protein sequence ID" value="ELP85808.1"/>
    <property type="molecule type" value="Genomic_DNA"/>
</dbReference>
<dbReference type="Gene3D" id="1.20.900.10">
    <property type="entry name" value="Dbl homology (DH) domain"/>
    <property type="match status" value="1"/>
</dbReference>
<dbReference type="RefSeq" id="XP_004185154.1">
    <property type="nucleotide sequence ID" value="XM_004185106.1"/>
</dbReference>
<feature type="compositionally biased region" description="Pro residues" evidence="1">
    <location>
        <begin position="66"/>
        <end position="88"/>
    </location>
</feature>
<feature type="compositionally biased region" description="Polar residues" evidence="1">
    <location>
        <begin position="138"/>
        <end position="150"/>
    </location>
</feature>
<dbReference type="PROSITE" id="PS50010">
    <property type="entry name" value="DH_2"/>
    <property type="match status" value="1"/>
</dbReference>
<feature type="compositionally biased region" description="Pro residues" evidence="1">
    <location>
        <begin position="24"/>
        <end position="37"/>
    </location>
</feature>
<dbReference type="AlphaFoldDB" id="A0A0A1TX22"/>
<feature type="compositionally biased region" description="Low complexity" evidence="1">
    <location>
        <begin position="54"/>
        <end position="65"/>
    </location>
</feature>
<dbReference type="InterPro" id="IPR035899">
    <property type="entry name" value="DBL_dom_sf"/>
</dbReference>
<dbReference type="GeneID" id="14884801"/>
<name>A0A0A1TX22_ENTIV</name>
<dbReference type="Pfam" id="PF00621">
    <property type="entry name" value="RhoGEF"/>
    <property type="match status" value="1"/>
</dbReference>
<dbReference type="SMART" id="SM00325">
    <property type="entry name" value="RhoGEF"/>
    <property type="match status" value="1"/>
</dbReference>
<dbReference type="VEuPathDB" id="AmoebaDB:EIN_281790"/>
<feature type="region of interest" description="Disordered" evidence="1">
    <location>
        <begin position="17"/>
        <end position="162"/>
    </location>
</feature>
<dbReference type="SUPFAM" id="SSF48065">
    <property type="entry name" value="DBL homology domain (DH-domain)"/>
    <property type="match status" value="1"/>
</dbReference>
<evidence type="ECO:0000313" key="4">
    <source>
        <dbReference type="Proteomes" id="UP000014680"/>
    </source>
</evidence>
<dbReference type="Proteomes" id="UP000014680">
    <property type="component" value="Unassembled WGS sequence"/>
</dbReference>
<feature type="domain" description="DH" evidence="2">
    <location>
        <begin position="167"/>
        <end position="334"/>
    </location>
</feature>
<proteinExistence type="predicted"/>
<evidence type="ECO:0000256" key="1">
    <source>
        <dbReference type="SAM" id="MobiDB-lite"/>
    </source>
</evidence>
<accession>A0A0A1TX22</accession>